<dbReference type="PANTHER" id="PTHR31751">
    <property type="entry name" value="SI:CH211-108C17.2-RELATED-RELATED"/>
    <property type="match status" value="1"/>
</dbReference>
<comment type="caution">
    <text evidence="1">The sequence shown here is derived from an EMBL/GenBank/DDBJ whole genome shotgun (WGS) entry which is preliminary data.</text>
</comment>
<gene>
    <name evidence="1" type="ORF">M9Y10_041255</name>
</gene>
<reference evidence="1 2" key="1">
    <citation type="submission" date="2024-04" db="EMBL/GenBank/DDBJ databases">
        <title>Tritrichomonas musculus Genome.</title>
        <authorList>
            <person name="Alves-Ferreira E."/>
            <person name="Grigg M."/>
            <person name="Lorenzi H."/>
            <person name="Galac M."/>
        </authorList>
    </citation>
    <scope>NUCLEOTIDE SEQUENCE [LARGE SCALE GENOMIC DNA]</scope>
    <source>
        <strain evidence="1 2">EAF2021</strain>
    </source>
</reference>
<proteinExistence type="predicted"/>
<evidence type="ECO:0000313" key="2">
    <source>
        <dbReference type="Proteomes" id="UP001470230"/>
    </source>
</evidence>
<protein>
    <submittedName>
        <fullName evidence="1">Uncharacterized protein</fullName>
    </submittedName>
</protein>
<organism evidence="1 2">
    <name type="scientific">Tritrichomonas musculus</name>
    <dbReference type="NCBI Taxonomy" id="1915356"/>
    <lineage>
        <taxon>Eukaryota</taxon>
        <taxon>Metamonada</taxon>
        <taxon>Parabasalia</taxon>
        <taxon>Tritrichomonadida</taxon>
        <taxon>Tritrichomonadidae</taxon>
        <taxon>Tritrichomonas</taxon>
    </lineage>
</organism>
<keyword evidence="2" id="KW-1185">Reference proteome</keyword>
<dbReference type="Proteomes" id="UP001470230">
    <property type="component" value="Unassembled WGS sequence"/>
</dbReference>
<sequence>MSTFIQGTNHRRVRLGAAVCVTHFHHRSTFYNHQKKLIPRIESLTKGSIEKKETDLFSQRPIKASADGRYDSARDAIICSLAIMDCEDNIILDKKSVDKKEEDVSSNMLESRATQKTFERINKKIDLKVWKY</sequence>
<name>A0ABR2K4X7_9EUKA</name>
<evidence type="ECO:0000313" key="1">
    <source>
        <dbReference type="EMBL" id="KAK8885801.1"/>
    </source>
</evidence>
<accession>A0ABR2K4X7</accession>
<dbReference type="EMBL" id="JAPFFF010000007">
    <property type="protein sequence ID" value="KAK8885801.1"/>
    <property type="molecule type" value="Genomic_DNA"/>
</dbReference>